<proteinExistence type="predicted"/>
<accession>A0ABS3UZD1</accession>
<feature type="domain" description="DUF1707" evidence="2">
    <location>
        <begin position="6"/>
        <end position="57"/>
    </location>
</feature>
<dbReference type="SUPFAM" id="SSF50998">
    <property type="entry name" value="Quinoprotein alcohol dehydrogenase-like"/>
    <property type="match status" value="1"/>
</dbReference>
<dbReference type="EMBL" id="JAGFNS010000049">
    <property type="protein sequence ID" value="MBO3743948.1"/>
    <property type="molecule type" value="Genomic_DNA"/>
</dbReference>
<organism evidence="4 5">
    <name type="scientific">Actinoplanes flavus</name>
    <dbReference type="NCBI Taxonomy" id="2820290"/>
    <lineage>
        <taxon>Bacteria</taxon>
        <taxon>Bacillati</taxon>
        <taxon>Actinomycetota</taxon>
        <taxon>Actinomycetes</taxon>
        <taxon>Micromonosporales</taxon>
        <taxon>Micromonosporaceae</taxon>
        <taxon>Actinoplanes</taxon>
    </lineage>
</organism>
<keyword evidence="1" id="KW-1133">Transmembrane helix</keyword>
<sequence length="638" mass="67292">MTDLPRASHADRQHTTDLLDLALAEGRLDAADHETRTGTAERAEDPQILAGLVADLPDRPGVRDWTNRLRVRAADRRDAVTWLGDALADGVLTAGEHERRLTKVAEAVTYRQLKKAMDGVAGPPFERERLFVTEADRARLAARLDRDLAAGLIGGGDHAELTLAVTGVSRYGDLDAISAGLAARTVAGRRAGPRPLPADVALASAAPARRRRPWKLLAAVATVTLVVTATVLIARAPGPPPPGRNLAVQWQAGPDRPSDVYAAGTWVHGDTLIRVREDQATAYDVATGRERWTFPAPDRQEVCTMSRGVSDGVGVIGLGADENGLICNTLVAVDLATGKTLWRRTRSVGDSGTSAGAVDDEVGIAGNTVVFKEGTGFTAVSLRDNRLRWRKAAPATCAAYSVTAAGNDAVLISACAADAARLVMAEPASGRVRFQAPLRMHPDDALVSRAGNTKTTVVLSTTPLVVRTTDDGTRTADAVLSFDAQGNRRAAIPLSQPDLDVGPAQVPGPYPGFIPSPGARVRALAVVGDTLIIPVRPAGGSEENRVAAFALADGRRLWDTELPDQVIGAAADAGRFVALTYLGVLHTLNPVDGTIVSDVPVDGWISYPLHTDLRLLPGRYAVSNHSSSTEIPPALMIG</sequence>
<dbReference type="Proteomes" id="UP000679690">
    <property type="component" value="Unassembled WGS sequence"/>
</dbReference>
<dbReference type="InterPro" id="IPR011047">
    <property type="entry name" value="Quinoprotein_ADH-like_sf"/>
</dbReference>
<evidence type="ECO:0000256" key="1">
    <source>
        <dbReference type="SAM" id="Phobius"/>
    </source>
</evidence>
<dbReference type="Gene3D" id="2.130.10.10">
    <property type="entry name" value="YVTN repeat-like/Quinoprotein amine dehydrogenase"/>
    <property type="match status" value="1"/>
</dbReference>
<reference evidence="4 5" key="1">
    <citation type="submission" date="2021-03" db="EMBL/GenBank/DDBJ databases">
        <title>Actinoplanes flavus sp. nov., a novel actinomycete isolated from Coconut Palm rhizosphere soil.</title>
        <authorList>
            <person name="Luo X."/>
        </authorList>
    </citation>
    <scope>NUCLEOTIDE SEQUENCE [LARGE SCALE GENOMIC DNA]</scope>
    <source>
        <strain evidence="4 5">NEAU-H7</strain>
    </source>
</reference>
<feature type="domain" description="DUF1707" evidence="2">
    <location>
        <begin position="69"/>
        <end position="118"/>
    </location>
</feature>
<evidence type="ECO:0000259" key="2">
    <source>
        <dbReference type="Pfam" id="PF08044"/>
    </source>
</evidence>
<dbReference type="PANTHER" id="PTHR40763">
    <property type="entry name" value="MEMBRANE PROTEIN-RELATED"/>
    <property type="match status" value="1"/>
</dbReference>
<feature type="domain" description="Pyrrolo-quinoline quinone repeat" evidence="3">
    <location>
        <begin position="282"/>
        <end position="488"/>
    </location>
</feature>
<dbReference type="InterPro" id="IPR015943">
    <property type="entry name" value="WD40/YVTN_repeat-like_dom_sf"/>
</dbReference>
<evidence type="ECO:0000313" key="4">
    <source>
        <dbReference type="EMBL" id="MBO3743948.1"/>
    </source>
</evidence>
<dbReference type="InterPro" id="IPR002372">
    <property type="entry name" value="PQQ_rpt_dom"/>
</dbReference>
<comment type="caution">
    <text evidence="4">The sequence shown here is derived from an EMBL/GenBank/DDBJ whole genome shotgun (WGS) entry which is preliminary data.</text>
</comment>
<protein>
    <submittedName>
        <fullName evidence="4">DUF1707 domain-containing protein</fullName>
    </submittedName>
</protein>
<dbReference type="InterPro" id="IPR012551">
    <property type="entry name" value="DUF1707_SHOCT-like"/>
</dbReference>
<dbReference type="Pfam" id="PF13360">
    <property type="entry name" value="PQQ_2"/>
    <property type="match status" value="1"/>
</dbReference>
<name>A0ABS3UZD1_9ACTN</name>
<evidence type="ECO:0000313" key="5">
    <source>
        <dbReference type="Proteomes" id="UP000679690"/>
    </source>
</evidence>
<keyword evidence="1" id="KW-0472">Membrane</keyword>
<evidence type="ECO:0000259" key="3">
    <source>
        <dbReference type="Pfam" id="PF13360"/>
    </source>
</evidence>
<gene>
    <name evidence="4" type="ORF">J5X75_41285</name>
</gene>
<keyword evidence="5" id="KW-1185">Reference proteome</keyword>
<dbReference type="Pfam" id="PF08044">
    <property type="entry name" value="DUF1707"/>
    <property type="match status" value="2"/>
</dbReference>
<keyword evidence="1" id="KW-0812">Transmembrane</keyword>
<dbReference type="PANTHER" id="PTHR40763:SF4">
    <property type="entry name" value="DUF1707 DOMAIN-CONTAINING PROTEIN"/>
    <property type="match status" value="1"/>
</dbReference>
<dbReference type="RefSeq" id="WP_208473187.1">
    <property type="nucleotide sequence ID" value="NZ_JAGFNS010000049.1"/>
</dbReference>
<feature type="transmembrane region" description="Helical" evidence="1">
    <location>
        <begin position="216"/>
        <end position="234"/>
    </location>
</feature>